<gene>
    <name evidence="2" type="ORF">ELE36_02430</name>
</gene>
<dbReference type="Proteomes" id="UP000291562">
    <property type="component" value="Chromosome"/>
</dbReference>
<dbReference type="SUPFAM" id="SSF51905">
    <property type="entry name" value="FAD/NAD(P)-binding domain"/>
    <property type="match status" value="1"/>
</dbReference>
<evidence type="ECO:0000313" key="2">
    <source>
        <dbReference type="EMBL" id="QBB69321.1"/>
    </source>
</evidence>
<proteinExistence type="predicted"/>
<dbReference type="EMBL" id="CP035704">
    <property type="protein sequence ID" value="QBB69321.1"/>
    <property type="molecule type" value="Genomic_DNA"/>
</dbReference>
<name>A0A411HFR8_9GAMM</name>
<dbReference type="PANTHER" id="PTHR40254">
    <property type="entry name" value="BLR0577 PROTEIN"/>
    <property type="match status" value="1"/>
</dbReference>
<sequence length="483" mass="52912">MSALAHDFSSALSPQAARSQQALRIAVIGGGAASAIQVGELLRRHRGPLSIDWYAGCAEPGRGVAYGTAHAHHLLNVRAAAMGLFADDTGGFLNYLHTRGMDVAGSDFVPRQYYGDYLQHAVQELIANAASNAEVRVHHESALALDNNAHGDYTITDSLQIRRRTDAVVLALGVLAPRVLPGVSAIALDSGRYIVNAWESRPRTSAETIVVIGTGLTAIDTILTLSRRYPKARIIAISRHGHLPGVHLEKPSTTYSAAADLLAALKEKPSLRDWLRELRTHTRHAPDWRAVIDAVRPITQAQWQRFDLVERRRFLRHLRTYWEIVRHRVPPAIAEQLAVLQASGQLTIRAARVAAVEADRDQLRVEITPRGSNQRTAVHADLVFQGVGLDTDVRSAAHPLLEHLLQHGHASADPLGLGLHTSDDGRLRRSDGNDWPNIWLLGPLLRGSAWECTAIPEIRSGAIRIAGAALHAEQWLNKQDRVV</sequence>
<dbReference type="Pfam" id="PF13454">
    <property type="entry name" value="NAD_binding_9"/>
    <property type="match status" value="1"/>
</dbReference>
<dbReference type="PANTHER" id="PTHR40254:SF1">
    <property type="entry name" value="BLR0577 PROTEIN"/>
    <property type="match status" value="1"/>
</dbReference>
<keyword evidence="3" id="KW-1185">Reference proteome</keyword>
<protein>
    <submittedName>
        <fullName evidence="2">Pyridine nucleotide-disulfide oxidoreductase</fullName>
    </submittedName>
</protein>
<dbReference type="SUPFAM" id="SSF51971">
    <property type="entry name" value="Nucleotide-binding domain"/>
    <property type="match status" value="1"/>
</dbReference>
<dbReference type="AlphaFoldDB" id="A0A411HFR8"/>
<dbReference type="KEGG" id="xbc:ELE36_02430"/>
<dbReference type="InterPro" id="IPR038732">
    <property type="entry name" value="HpyO/CreE_NAD-binding"/>
</dbReference>
<reference evidence="2 3" key="1">
    <citation type="submission" date="2019-01" db="EMBL/GenBank/DDBJ databases">
        <title>Pseudolysobacter antarctica gen. nov., sp. nov., isolated from Fildes Peninsula, Antarctica.</title>
        <authorList>
            <person name="Wei Z."/>
            <person name="Peng F."/>
        </authorList>
    </citation>
    <scope>NUCLEOTIDE SEQUENCE [LARGE SCALE GENOMIC DNA]</scope>
    <source>
        <strain evidence="2 3">AQ6-296</strain>
    </source>
</reference>
<accession>A0A411HFR8</accession>
<feature type="domain" description="FAD-dependent urate hydroxylase HpyO/Asp monooxygenase CreE-like FAD/NAD(P)-binding" evidence="1">
    <location>
        <begin position="26"/>
        <end position="174"/>
    </location>
</feature>
<dbReference type="Gene3D" id="3.50.50.60">
    <property type="entry name" value="FAD/NAD(P)-binding domain"/>
    <property type="match status" value="1"/>
</dbReference>
<dbReference type="InterPro" id="IPR052189">
    <property type="entry name" value="L-asp_N-monooxygenase_NS-form"/>
</dbReference>
<organism evidence="2 3">
    <name type="scientific">Pseudolysobacter antarcticus</name>
    <dbReference type="NCBI Taxonomy" id="2511995"/>
    <lineage>
        <taxon>Bacteria</taxon>
        <taxon>Pseudomonadati</taxon>
        <taxon>Pseudomonadota</taxon>
        <taxon>Gammaproteobacteria</taxon>
        <taxon>Lysobacterales</taxon>
        <taxon>Rhodanobacteraceae</taxon>
        <taxon>Pseudolysobacter</taxon>
    </lineage>
</organism>
<dbReference type="RefSeq" id="WP_129831577.1">
    <property type="nucleotide sequence ID" value="NZ_CP035704.1"/>
</dbReference>
<evidence type="ECO:0000313" key="3">
    <source>
        <dbReference type="Proteomes" id="UP000291562"/>
    </source>
</evidence>
<dbReference type="OrthoDB" id="101972at2"/>
<evidence type="ECO:0000259" key="1">
    <source>
        <dbReference type="Pfam" id="PF13454"/>
    </source>
</evidence>
<dbReference type="InterPro" id="IPR036188">
    <property type="entry name" value="FAD/NAD-bd_sf"/>
</dbReference>